<feature type="region of interest" description="Disordered" evidence="1">
    <location>
        <begin position="34"/>
        <end position="76"/>
    </location>
</feature>
<dbReference type="EMBL" id="QVQW01000031">
    <property type="protein sequence ID" value="RKU44404.1"/>
    <property type="molecule type" value="Genomic_DNA"/>
</dbReference>
<feature type="compositionally biased region" description="Basic and acidic residues" evidence="1">
    <location>
        <begin position="41"/>
        <end position="50"/>
    </location>
</feature>
<evidence type="ECO:0000313" key="2">
    <source>
        <dbReference type="EMBL" id="RKU44404.1"/>
    </source>
</evidence>
<protein>
    <submittedName>
        <fullName evidence="2">Uncharacterized protein</fullName>
    </submittedName>
</protein>
<gene>
    <name evidence="2" type="ORF">DL546_005790</name>
</gene>
<organism evidence="2 3">
    <name type="scientific">Coniochaeta pulveracea</name>
    <dbReference type="NCBI Taxonomy" id="177199"/>
    <lineage>
        <taxon>Eukaryota</taxon>
        <taxon>Fungi</taxon>
        <taxon>Dikarya</taxon>
        <taxon>Ascomycota</taxon>
        <taxon>Pezizomycotina</taxon>
        <taxon>Sordariomycetes</taxon>
        <taxon>Sordariomycetidae</taxon>
        <taxon>Coniochaetales</taxon>
        <taxon>Coniochaetaceae</taxon>
        <taxon>Coniochaeta</taxon>
    </lineage>
</organism>
<dbReference type="OrthoDB" id="3993201at2759"/>
<keyword evidence="3" id="KW-1185">Reference proteome</keyword>
<evidence type="ECO:0000313" key="3">
    <source>
        <dbReference type="Proteomes" id="UP000275385"/>
    </source>
</evidence>
<dbReference type="STRING" id="177199.A0A420Y927"/>
<accession>A0A420Y927</accession>
<feature type="compositionally biased region" description="Polar residues" evidence="1">
    <location>
        <begin position="51"/>
        <end position="63"/>
    </location>
</feature>
<name>A0A420Y927_9PEZI</name>
<dbReference type="AlphaFoldDB" id="A0A420Y927"/>
<feature type="region of interest" description="Disordered" evidence="1">
    <location>
        <begin position="120"/>
        <end position="143"/>
    </location>
</feature>
<reference evidence="2 3" key="1">
    <citation type="submission" date="2018-08" db="EMBL/GenBank/DDBJ databases">
        <title>Draft genome of the lignicolous fungus Coniochaeta pulveracea.</title>
        <authorList>
            <person name="Borstlap C.J."/>
            <person name="De Witt R.N."/>
            <person name="Botha A."/>
            <person name="Volschenk H."/>
        </authorList>
    </citation>
    <scope>NUCLEOTIDE SEQUENCE [LARGE SCALE GENOMIC DNA]</scope>
    <source>
        <strain evidence="2 3">CAB683</strain>
    </source>
</reference>
<comment type="caution">
    <text evidence="2">The sequence shown here is derived from an EMBL/GenBank/DDBJ whole genome shotgun (WGS) entry which is preliminary data.</text>
</comment>
<dbReference type="Proteomes" id="UP000275385">
    <property type="component" value="Unassembled WGS sequence"/>
</dbReference>
<proteinExistence type="predicted"/>
<evidence type="ECO:0000256" key="1">
    <source>
        <dbReference type="SAM" id="MobiDB-lite"/>
    </source>
</evidence>
<sequence>MSRITAPATKLTRTIGSNASAISRPSNLLATGSISASRSTDGWEHLEAQDHQQSSRNLTTLTPSHRPIPPRRTPVPLMQTFNISTTSPRSFTPTSSRPVDFAVLPSQDHLYPQSDSFSSIRVPLLPDNESPNRSDPALAPETPDGPLMTPEIHVVAANPENVVSAVSEVEGMDVHGVELGFVHSLDGVKDQVAEEGGMIRDLWKGLMEDVFGPDHKAKTA</sequence>